<feature type="chain" id="PRO_5001644761" description="Cytochrome P450" evidence="11">
    <location>
        <begin position="27"/>
        <end position="509"/>
    </location>
</feature>
<dbReference type="Pfam" id="PF00067">
    <property type="entry name" value="p450"/>
    <property type="match status" value="1"/>
</dbReference>
<dbReference type="GO" id="GO:0016705">
    <property type="term" value="F:oxidoreductase activity, acting on paired donors, with incorporation or reduction of molecular oxygen"/>
    <property type="evidence" value="ECO:0007669"/>
    <property type="project" value="InterPro"/>
</dbReference>
<dbReference type="SUPFAM" id="SSF48264">
    <property type="entry name" value="Cytochrome P450"/>
    <property type="match status" value="1"/>
</dbReference>
<protein>
    <recommendedName>
        <fullName evidence="14">Cytochrome P450</fullName>
    </recommendedName>
</protein>
<dbReference type="PROSITE" id="PS00086">
    <property type="entry name" value="CYTOCHROME_P450"/>
    <property type="match status" value="1"/>
</dbReference>
<dbReference type="OrthoDB" id="2789670at2759"/>
<name>A0A067MK70_BOTB1</name>
<evidence type="ECO:0000256" key="11">
    <source>
        <dbReference type="SAM" id="SignalP"/>
    </source>
</evidence>
<evidence type="ECO:0000256" key="9">
    <source>
        <dbReference type="PIRSR" id="PIRSR602401-1"/>
    </source>
</evidence>
<dbReference type="Gene3D" id="1.10.630.10">
    <property type="entry name" value="Cytochrome P450"/>
    <property type="match status" value="1"/>
</dbReference>
<dbReference type="PANTHER" id="PTHR46300:SF7">
    <property type="entry name" value="P450, PUTATIVE (EUROFUNG)-RELATED"/>
    <property type="match status" value="1"/>
</dbReference>
<dbReference type="CDD" id="cd11065">
    <property type="entry name" value="CYP64-like"/>
    <property type="match status" value="1"/>
</dbReference>
<evidence type="ECO:0000313" key="13">
    <source>
        <dbReference type="Proteomes" id="UP000027195"/>
    </source>
</evidence>
<reference evidence="13" key="1">
    <citation type="journal article" date="2014" name="Proc. Natl. Acad. Sci. U.S.A.">
        <title>Extensive sampling of basidiomycete genomes demonstrates inadequacy of the white-rot/brown-rot paradigm for wood decay fungi.</title>
        <authorList>
            <person name="Riley R."/>
            <person name="Salamov A.A."/>
            <person name="Brown D.W."/>
            <person name="Nagy L.G."/>
            <person name="Floudas D."/>
            <person name="Held B.W."/>
            <person name="Levasseur A."/>
            <person name="Lombard V."/>
            <person name="Morin E."/>
            <person name="Otillar R."/>
            <person name="Lindquist E.A."/>
            <person name="Sun H."/>
            <person name="LaButti K.M."/>
            <person name="Schmutz J."/>
            <person name="Jabbour D."/>
            <person name="Luo H."/>
            <person name="Baker S.E."/>
            <person name="Pisabarro A.G."/>
            <person name="Walton J.D."/>
            <person name="Blanchette R.A."/>
            <person name="Henrissat B."/>
            <person name="Martin F."/>
            <person name="Cullen D."/>
            <person name="Hibbett D.S."/>
            <person name="Grigoriev I.V."/>
        </authorList>
    </citation>
    <scope>NUCLEOTIDE SEQUENCE [LARGE SCALE GENOMIC DNA]</scope>
    <source>
        <strain evidence="13">FD-172 SS1</strain>
    </source>
</reference>
<dbReference type="InParanoid" id="A0A067MK70"/>
<dbReference type="InterPro" id="IPR036396">
    <property type="entry name" value="Cyt_P450_sf"/>
</dbReference>
<comment type="pathway">
    <text evidence="2">Secondary metabolite biosynthesis.</text>
</comment>
<proteinExistence type="inferred from homology"/>
<keyword evidence="13" id="KW-1185">Reference proteome</keyword>
<accession>A0A067MK70</accession>
<dbReference type="AlphaFoldDB" id="A0A067MK70"/>
<dbReference type="GO" id="GO:0004497">
    <property type="term" value="F:monooxygenase activity"/>
    <property type="evidence" value="ECO:0007669"/>
    <property type="project" value="UniProtKB-KW"/>
</dbReference>
<dbReference type="STRING" id="930990.A0A067MK70"/>
<evidence type="ECO:0000313" key="12">
    <source>
        <dbReference type="EMBL" id="KDQ16173.1"/>
    </source>
</evidence>
<organism evidence="12 13">
    <name type="scientific">Botryobasidium botryosum (strain FD-172 SS1)</name>
    <dbReference type="NCBI Taxonomy" id="930990"/>
    <lineage>
        <taxon>Eukaryota</taxon>
        <taxon>Fungi</taxon>
        <taxon>Dikarya</taxon>
        <taxon>Basidiomycota</taxon>
        <taxon>Agaricomycotina</taxon>
        <taxon>Agaricomycetes</taxon>
        <taxon>Cantharellales</taxon>
        <taxon>Botryobasidiaceae</taxon>
        <taxon>Botryobasidium</taxon>
    </lineage>
</organism>
<evidence type="ECO:0008006" key="14">
    <source>
        <dbReference type="Google" id="ProtNLM"/>
    </source>
</evidence>
<dbReference type="PANTHER" id="PTHR46300">
    <property type="entry name" value="P450, PUTATIVE (EUROFUNG)-RELATED-RELATED"/>
    <property type="match status" value="1"/>
</dbReference>
<sequence>MDISVKVWSALVGLLLLLRYHHRRRAERTSNPRGLPYPPGPQPELIIGNARHIPSRSSWLQYTEWKKSYGDIVHLEAMGDHIIILNSYRTAHDLVGLRAAYADRPVSQMISILMGWDRVVSSAPHGEKWKRYRKILHPYLHRETISRNTENMMKDTHRLLSSLMDSPDQWDRLLRLHTGRLIIMYTYGHKVESAQDEYITVAEEAINSTSTLVFPGAVLVDIFPMMRFIPSWFPGATWKRNVKKWRKMVDGMVERPFQRVKAELAAGTALPSVTSAMIQDDGYDPEDITWCAGSLFAAGADTTYGSFITFILVMAKNLDVQKKAQAELDRMIKPGTLPTWEDRDRLPYVECLMKELLRWCPVAPLALPHALSGKGDFYDGYYIPRDSVILANVWAISQDRANYEDPARFYPERFENPETAELDPRSYVFGFGRRTCAGQNFADASLFLLITYILSTFDIGPPRDEDGRELALDPPFTSGVLCHPEPFKCTIRPRSEAAVSLIKAGVDAH</sequence>
<evidence type="ECO:0000256" key="2">
    <source>
        <dbReference type="ARBA" id="ARBA00005179"/>
    </source>
</evidence>
<evidence type="ECO:0000256" key="5">
    <source>
        <dbReference type="ARBA" id="ARBA00022723"/>
    </source>
</evidence>
<evidence type="ECO:0000256" key="8">
    <source>
        <dbReference type="ARBA" id="ARBA00023033"/>
    </source>
</evidence>
<dbReference type="HOGENOM" id="CLU_001570_2_3_1"/>
<keyword evidence="4 9" id="KW-0349">Heme</keyword>
<feature type="signal peptide" evidence="11">
    <location>
        <begin position="1"/>
        <end position="26"/>
    </location>
</feature>
<gene>
    <name evidence="12" type="ORF">BOTBODRAFT_107607</name>
</gene>
<keyword evidence="7 9" id="KW-0408">Iron</keyword>
<evidence type="ECO:0000256" key="10">
    <source>
        <dbReference type="RuleBase" id="RU000461"/>
    </source>
</evidence>
<comment type="similarity">
    <text evidence="3 10">Belongs to the cytochrome P450 family.</text>
</comment>
<keyword evidence="6 10" id="KW-0560">Oxidoreductase</keyword>
<evidence type="ECO:0000256" key="6">
    <source>
        <dbReference type="ARBA" id="ARBA00023002"/>
    </source>
</evidence>
<evidence type="ECO:0000256" key="1">
    <source>
        <dbReference type="ARBA" id="ARBA00001971"/>
    </source>
</evidence>
<keyword evidence="11" id="KW-0732">Signal</keyword>
<dbReference type="InterPro" id="IPR002401">
    <property type="entry name" value="Cyt_P450_E_grp-I"/>
</dbReference>
<dbReference type="PRINTS" id="PR00385">
    <property type="entry name" value="P450"/>
</dbReference>
<keyword evidence="8 10" id="KW-0503">Monooxygenase</keyword>
<dbReference type="InterPro" id="IPR017972">
    <property type="entry name" value="Cyt_P450_CS"/>
</dbReference>
<dbReference type="InterPro" id="IPR001128">
    <property type="entry name" value="Cyt_P450"/>
</dbReference>
<dbReference type="GO" id="GO:0005506">
    <property type="term" value="F:iron ion binding"/>
    <property type="evidence" value="ECO:0007669"/>
    <property type="project" value="InterPro"/>
</dbReference>
<evidence type="ECO:0000256" key="3">
    <source>
        <dbReference type="ARBA" id="ARBA00010617"/>
    </source>
</evidence>
<evidence type="ECO:0000256" key="4">
    <source>
        <dbReference type="ARBA" id="ARBA00022617"/>
    </source>
</evidence>
<dbReference type="PRINTS" id="PR00463">
    <property type="entry name" value="EP450I"/>
</dbReference>
<dbReference type="GO" id="GO:0020037">
    <property type="term" value="F:heme binding"/>
    <property type="evidence" value="ECO:0007669"/>
    <property type="project" value="InterPro"/>
</dbReference>
<evidence type="ECO:0000256" key="7">
    <source>
        <dbReference type="ARBA" id="ARBA00023004"/>
    </source>
</evidence>
<dbReference type="InterPro" id="IPR050364">
    <property type="entry name" value="Cytochrome_P450_fung"/>
</dbReference>
<keyword evidence="5 9" id="KW-0479">Metal-binding</keyword>
<dbReference type="EMBL" id="KL198029">
    <property type="protein sequence ID" value="KDQ16173.1"/>
    <property type="molecule type" value="Genomic_DNA"/>
</dbReference>
<comment type="cofactor">
    <cofactor evidence="1 9">
        <name>heme</name>
        <dbReference type="ChEBI" id="CHEBI:30413"/>
    </cofactor>
</comment>
<feature type="binding site" description="axial binding residue" evidence="9">
    <location>
        <position position="436"/>
    </location>
    <ligand>
        <name>heme</name>
        <dbReference type="ChEBI" id="CHEBI:30413"/>
    </ligand>
    <ligandPart>
        <name>Fe</name>
        <dbReference type="ChEBI" id="CHEBI:18248"/>
    </ligandPart>
</feature>
<dbReference type="Proteomes" id="UP000027195">
    <property type="component" value="Unassembled WGS sequence"/>
</dbReference>